<reference evidence="1 2" key="1">
    <citation type="submission" date="2015-01" db="EMBL/GenBank/DDBJ databases">
        <title>Evolution of Trichinella species and genotypes.</title>
        <authorList>
            <person name="Korhonen P.K."/>
            <person name="Edoardo P."/>
            <person name="Giuseppe L.R."/>
            <person name="Gasser R.B."/>
        </authorList>
    </citation>
    <scope>NUCLEOTIDE SEQUENCE [LARGE SCALE GENOMIC DNA]</scope>
    <source>
        <strain evidence="1">ISS120</strain>
    </source>
</reference>
<dbReference type="EMBL" id="JYDI01003508">
    <property type="protein sequence ID" value="KRY18359.1"/>
    <property type="molecule type" value="Genomic_DNA"/>
</dbReference>
<protein>
    <submittedName>
        <fullName evidence="1">Uncharacterized protein</fullName>
    </submittedName>
</protein>
<comment type="caution">
    <text evidence="1">The sequence shown here is derived from an EMBL/GenBank/DDBJ whole genome shotgun (WGS) entry which is preliminary data.</text>
</comment>
<gene>
    <name evidence="1" type="ORF">T03_6332</name>
</gene>
<sequence>MAMLPIFCENDLPNHLSELLAYVTCQPLLQMVFYYLRSALM</sequence>
<evidence type="ECO:0000313" key="2">
    <source>
        <dbReference type="Proteomes" id="UP000054653"/>
    </source>
</evidence>
<accession>A0A0V1A0B1</accession>
<dbReference type="AlphaFoldDB" id="A0A0V1A0B1"/>
<keyword evidence="2" id="KW-1185">Reference proteome</keyword>
<proteinExistence type="predicted"/>
<dbReference type="Proteomes" id="UP000054653">
    <property type="component" value="Unassembled WGS sequence"/>
</dbReference>
<organism evidence="1 2">
    <name type="scientific">Trichinella britovi</name>
    <name type="common">Parasitic roundworm</name>
    <dbReference type="NCBI Taxonomy" id="45882"/>
    <lineage>
        <taxon>Eukaryota</taxon>
        <taxon>Metazoa</taxon>
        <taxon>Ecdysozoa</taxon>
        <taxon>Nematoda</taxon>
        <taxon>Enoplea</taxon>
        <taxon>Dorylaimia</taxon>
        <taxon>Trichinellida</taxon>
        <taxon>Trichinellidae</taxon>
        <taxon>Trichinella</taxon>
    </lineage>
</organism>
<name>A0A0V1A0B1_TRIBR</name>
<evidence type="ECO:0000313" key="1">
    <source>
        <dbReference type="EMBL" id="KRY18359.1"/>
    </source>
</evidence>